<dbReference type="OrthoDB" id="9790598at2"/>
<dbReference type="GO" id="GO:0008863">
    <property type="term" value="F:formate dehydrogenase (NAD+) activity"/>
    <property type="evidence" value="ECO:0007669"/>
    <property type="project" value="InterPro"/>
</dbReference>
<keyword evidence="6" id="KW-0349">Heme</keyword>
<dbReference type="GO" id="GO:0036397">
    <property type="term" value="F:formate dehydrogenase (quinone) activity"/>
    <property type="evidence" value="ECO:0007669"/>
    <property type="project" value="TreeGrafter"/>
</dbReference>
<feature type="transmembrane region" description="Helical" evidence="13">
    <location>
        <begin position="225"/>
        <end position="242"/>
    </location>
</feature>
<protein>
    <submittedName>
        <fullName evidence="16">Formate dehydrogenase gamma subunit</fullName>
    </submittedName>
</protein>
<dbReference type="GO" id="GO:0022904">
    <property type="term" value="P:respiratory electron transport chain"/>
    <property type="evidence" value="ECO:0007669"/>
    <property type="project" value="InterPro"/>
</dbReference>
<dbReference type="GO" id="GO:0005886">
    <property type="term" value="C:plasma membrane"/>
    <property type="evidence" value="ECO:0007669"/>
    <property type="project" value="UniProtKB-SubCell"/>
</dbReference>
<evidence type="ECO:0000256" key="3">
    <source>
        <dbReference type="ARBA" id="ARBA00010747"/>
    </source>
</evidence>
<keyword evidence="12 13" id="KW-0472">Membrane</keyword>
<dbReference type="InterPro" id="IPR016174">
    <property type="entry name" value="Di-haem_cyt_TM"/>
</dbReference>
<dbReference type="SUPFAM" id="SSF81342">
    <property type="entry name" value="Transmembrane di-heme cytochromes"/>
    <property type="match status" value="1"/>
</dbReference>
<proteinExistence type="inferred from homology"/>
<evidence type="ECO:0000256" key="4">
    <source>
        <dbReference type="ARBA" id="ARBA00022448"/>
    </source>
</evidence>
<evidence type="ECO:0000256" key="2">
    <source>
        <dbReference type="ARBA" id="ARBA00004651"/>
    </source>
</evidence>
<dbReference type="Gene3D" id="1.20.950.20">
    <property type="entry name" value="Transmembrane di-heme cytochromes, Chain C"/>
    <property type="match status" value="1"/>
</dbReference>
<keyword evidence="7 13" id="KW-0812">Transmembrane</keyword>
<dbReference type="Proteomes" id="UP000199093">
    <property type="component" value="Unassembled WGS sequence"/>
</dbReference>
<accession>A0A1G8L1I9</accession>
<dbReference type="Pfam" id="PF01292">
    <property type="entry name" value="Ni_hydr_CYTB"/>
    <property type="match status" value="1"/>
</dbReference>
<evidence type="ECO:0000256" key="10">
    <source>
        <dbReference type="ARBA" id="ARBA00022989"/>
    </source>
</evidence>
<dbReference type="EMBL" id="FNEJ01000005">
    <property type="protein sequence ID" value="SDI49584.1"/>
    <property type="molecule type" value="Genomic_DNA"/>
</dbReference>
<evidence type="ECO:0000256" key="14">
    <source>
        <dbReference type="SAM" id="SignalP"/>
    </source>
</evidence>
<dbReference type="AlphaFoldDB" id="A0A1G8L1I9"/>
<evidence type="ECO:0000256" key="8">
    <source>
        <dbReference type="ARBA" id="ARBA00022723"/>
    </source>
</evidence>
<feature type="chain" id="PRO_5011684034" evidence="14">
    <location>
        <begin position="23"/>
        <end position="409"/>
    </location>
</feature>
<evidence type="ECO:0000313" key="17">
    <source>
        <dbReference type="Proteomes" id="UP000199093"/>
    </source>
</evidence>
<keyword evidence="9" id="KW-0249">Electron transport</keyword>
<dbReference type="GO" id="GO:0009055">
    <property type="term" value="F:electron transfer activity"/>
    <property type="evidence" value="ECO:0007669"/>
    <property type="project" value="InterPro"/>
</dbReference>
<dbReference type="GO" id="GO:0009326">
    <property type="term" value="C:formate dehydrogenase complex"/>
    <property type="evidence" value="ECO:0007669"/>
    <property type="project" value="InterPro"/>
</dbReference>
<keyword evidence="8" id="KW-0479">Metal-binding</keyword>
<keyword evidence="11" id="KW-0408">Iron</keyword>
<evidence type="ECO:0000256" key="11">
    <source>
        <dbReference type="ARBA" id="ARBA00023004"/>
    </source>
</evidence>
<dbReference type="PANTHER" id="PTHR30074:SF6">
    <property type="entry name" value="FORMATE DEHYDROGENASE GAMMA SUBUNIT"/>
    <property type="match status" value="1"/>
</dbReference>
<keyword evidence="14" id="KW-0732">Signal</keyword>
<evidence type="ECO:0000256" key="1">
    <source>
        <dbReference type="ARBA" id="ARBA00001971"/>
    </source>
</evidence>
<dbReference type="InterPro" id="IPR006471">
    <property type="entry name" value="Formate_DH_gsu"/>
</dbReference>
<comment type="subcellular location">
    <subcellularLocation>
        <location evidence="2">Cell membrane</location>
        <topology evidence="2">Multi-pass membrane protein</topology>
    </subcellularLocation>
</comment>
<evidence type="ECO:0000256" key="13">
    <source>
        <dbReference type="SAM" id="Phobius"/>
    </source>
</evidence>
<evidence type="ECO:0000313" key="16">
    <source>
        <dbReference type="EMBL" id="SDI49584.1"/>
    </source>
</evidence>
<feature type="signal peptide" evidence="14">
    <location>
        <begin position="1"/>
        <end position="22"/>
    </location>
</feature>
<evidence type="ECO:0000259" key="15">
    <source>
        <dbReference type="Pfam" id="PF01292"/>
    </source>
</evidence>
<evidence type="ECO:0000256" key="5">
    <source>
        <dbReference type="ARBA" id="ARBA00022475"/>
    </source>
</evidence>
<feature type="domain" description="Cytochrome b561 bacterial/Ni-hydrogenase" evidence="15">
    <location>
        <begin position="169"/>
        <end position="368"/>
    </location>
</feature>
<comment type="cofactor">
    <cofactor evidence="1">
        <name>heme</name>
        <dbReference type="ChEBI" id="CHEBI:30413"/>
    </cofactor>
</comment>
<sequence length="409" mass="44876">MLRHVMAFLALVLLTAAPMGVAAQDAGAPAQIDRSATGGAQTLDDILRRQEGLKVDDDFRRNSLERAAERAEAAGTPPGGLGPRGAASDADLWRALRYDEADVQSSTLNPNGRVLIQDGGMWWLEFREGPLAHYGGLLLLVTIAVLAVFYLLRGRVRIEGGKAGTTVLRFQWIERFAHWMLAGSFILLGLTGLFTLFGRMYLIPILGHEANSVLLTASKFIHNNVSWAFMLALVMVFFMWVWHNIPNRTDLTWFAQAGGIIGKNHPPAKKFNAGQKIIFWSVILLGASISVSGLSLLFPFDMPLFAHSFQFLNDLGAPGWVGMDPLPVDLAPQEEMQFAQLWHSIVAFGLMAVIIGHIYIGTVGMEGAYDAMGSGEVDENWAHQHHSIWYDELKARGETPKGKSATPAE</sequence>
<evidence type="ECO:0000256" key="6">
    <source>
        <dbReference type="ARBA" id="ARBA00022617"/>
    </source>
</evidence>
<dbReference type="RefSeq" id="WP_089845604.1">
    <property type="nucleotide sequence ID" value="NZ_FNEJ01000005.1"/>
</dbReference>
<feature type="transmembrane region" description="Helical" evidence="13">
    <location>
        <begin position="277"/>
        <end position="298"/>
    </location>
</feature>
<dbReference type="PANTHER" id="PTHR30074">
    <property type="entry name" value="FORMATE DEHYDROGENASE, NITRATE-INDUCIBLE, CYTOCHROME B556 FDN SUBUNIT"/>
    <property type="match status" value="1"/>
</dbReference>
<dbReference type="NCBIfam" id="TIGR01583">
    <property type="entry name" value="formate-DH-gamm"/>
    <property type="match status" value="1"/>
</dbReference>
<gene>
    <name evidence="16" type="ORF">SAMN04487993_1005228</name>
</gene>
<evidence type="ECO:0000256" key="7">
    <source>
        <dbReference type="ARBA" id="ARBA00022692"/>
    </source>
</evidence>
<dbReference type="GO" id="GO:0015944">
    <property type="term" value="P:formate oxidation"/>
    <property type="evidence" value="ECO:0007669"/>
    <property type="project" value="TreeGrafter"/>
</dbReference>
<dbReference type="GO" id="GO:0009061">
    <property type="term" value="P:anaerobic respiration"/>
    <property type="evidence" value="ECO:0007669"/>
    <property type="project" value="TreeGrafter"/>
</dbReference>
<dbReference type="InterPro" id="IPR051817">
    <property type="entry name" value="FDH_cytochrome_b556_subunit"/>
</dbReference>
<evidence type="ECO:0000256" key="9">
    <source>
        <dbReference type="ARBA" id="ARBA00022982"/>
    </source>
</evidence>
<dbReference type="STRING" id="555512.SAMN04487993_1005228"/>
<feature type="transmembrane region" description="Helical" evidence="13">
    <location>
        <begin position="179"/>
        <end position="205"/>
    </location>
</feature>
<keyword evidence="10 13" id="KW-1133">Transmembrane helix</keyword>
<dbReference type="GO" id="GO:0046872">
    <property type="term" value="F:metal ion binding"/>
    <property type="evidence" value="ECO:0007669"/>
    <property type="project" value="UniProtKB-KW"/>
</dbReference>
<comment type="similarity">
    <text evidence="3">Belongs to the formate dehydrogenase gamma subunit family.</text>
</comment>
<dbReference type="InterPro" id="IPR011577">
    <property type="entry name" value="Cyt_b561_bac/Ni-Hgenase"/>
</dbReference>
<keyword evidence="17" id="KW-1185">Reference proteome</keyword>
<reference evidence="16 17" key="1">
    <citation type="submission" date="2016-10" db="EMBL/GenBank/DDBJ databases">
        <authorList>
            <person name="de Groot N.N."/>
        </authorList>
    </citation>
    <scope>NUCLEOTIDE SEQUENCE [LARGE SCALE GENOMIC DNA]</scope>
    <source>
        <strain evidence="16 17">DSM 26424</strain>
    </source>
</reference>
<feature type="transmembrane region" description="Helical" evidence="13">
    <location>
        <begin position="131"/>
        <end position="152"/>
    </location>
</feature>
<organism evidence="16 17">
    <name type="scientific">Salipiger marinus</name>
    <dbReference type="NCBI Taxonomy" id="555512"/>
    <lineage>
        <taxon>Bacteria</taxon>
        <taxon>Pseudomonadati</taxon>
        <taxon>Pseudomonadota</taxon>
        <taxon>Alphaproteobacteria</taxon>
        <taxon>Rhodobacterales</taxon>
        <taxon>Roseobacteraceae</taxon>
        <taxon>Salipiger</taxon>
    </lineage>
</organism>
<feature type="transmembrane region" description="Helical" evidence="13">
    <location>
        <begin position="341"/>
        <end position="360"/>
    </location>
</feature>
<keyword evidence="5" id="KW-1003">Cell membrane</keyword>
<evidence type="ECO:0000256" key="12">
    <source>
        <dbReference type="ARBA" id="ARBA00023136"/>
    </source>
</evidence>
<name>A0A1G8L1I9_9RHOB</name>
<keyword evidence="4" id="KW-0813">Transport</keyword>